<evidence type="ECO:0000259" key="3">
    <source>
        <dbReference type="PROSITE" id="PS50255"/>
    </source>
</evidence>
<proteinExistence type="inferred from homology"/>
<dbReference type="EMBL" id="HBHI01022841">
    <property type="protein sequence ID" value="CAD9688554.1"/>
    <property type="molecule type" value="Transcribed_RNA"/>
</dbReference>
<dbReference type="InterPro" id="IPR036400">
    <property type="entry name" value="Cyt_B5-like_heme/steroid_sf"/>
</dbReference>
<dbReference type="InterPro" id="IPR001199">
    <property type="entry name" value="Cyt_B5-like_heme/steroid-bd"/>
</dbReference>
<comment type="similarity">
    <text evidence="1">Belongs to the cytochrome b5 family. MAPR subfamily.</text>
</comment>
<dbReference type="InterPro" id="IPR050577">
    <property type="entry name" value="MAPR/NEUFC/NENF-like"/>
</dbReference>
<dbReference type="PANTHER" id="PTHR10281">
    <property type="entry name" value="MEMBRANE-ASSOCIATED PROGESTERONE RECEPTOR COMPONENT-RELATED"/>
    <property type="match status" value="1"/>
</dbReference>
<protein>
    <recommendedName>
        <fullName evidence="3">Cytochrome b5 heme-binding domain-containing protein</fullName>
    </recommendedName>
</protein>
<evidence type="ECO:0000256" key="1">
    <source>
        <dbReference type="ARBA" id="ARBA00038357"/>
    </source>
</evidence>
<gene>
    <name evidence="4" type="ORF">EANT1437_LOCUS11755</name>
</gene>
<dbReference type="Pfam" id="PF00173">
    <property type="entry name" value="Cyt-b5"/>
    <property type="match status" value="1"/>
</dbReference>
<evidence type="ECO:0000313" key="4">
    <source>
        <dbReference type="EMBL" id="CAD9688554.1"/>
    </source>
</evidence>
<keyword evidence="2" id="KW-0732">Signal</keyword>
<dbReference type="GO" id="GO:0016020">
    <property type="term" value="C:membrane"/>
    <property type="evidence" value="ECO:0007669"/>
    <property type="project" value="TreeGrafter"/>
</dbReference>
<dbReference type="SUPFAM" id="SSF55856">
    <property type="entry name" value="Cytochrome b5-like heme/steroid binding domain"/>
    <property type="match status" value="1"/>
</dbReference>
<sequence>MAKTLFPRFFLTIFYIVALAIISCQSEQCEDGDCINPDGIRVISMEELSTKTGKDEGDVWISVLGQVFDVTSGRDFYGEGASYSIFAGRDASPCFASGTFNEEAAMADMEELKEGDMKGIDHWRKFYVDDDKYLFVGLLEGLYYQKDGQPTSKLSRIQERLSSIETKK</sequence>
<name>A0A7S2WHL1_9STRA</name>
<feature type="domain" description="Cytochrome b5 heme-binding" evidence="3">
    <location>
        <begin position="40"/>
        <end position="118"/>
    </location>
</feature>
<dbReference type="Gene3D" id="3.10.120.10">
    <property type="entry name" value="Cytochrome b5-like heme/steroid binding domain"/>
    <property type="match status" value="1"/>
</dbReference>
<dbReference type="PROSITE" id="PS50255">
    <property type="entry name" value="CYTOCHROME_B5_2"/>
    <property type="match status" value="1"/>
</dbReference>
<evidence type="ECO:0000256" key="2">
    <source>
        <dbReference type="SAM" id="SignalP"/>
    </source>
</evidence>
<feature type="signal peptide" evidence="2">
    <location>
        <begin position="1"/>
        <end position="26"/>
    </location>
</feature>
<reference evidence="4" key="1">
    <citation type="submission" date="2021-01" db="EMBL/GenBank/DDBJ databases">
        <authorList>
            <person name="Corre E."/>
            <person name="Pelletier E."/>
            <person name="Niang G."/>
            <person name="Scheremetjew M."/>
            <person name="Finn R."/>
            <person name="Kale V."/>
            <person name="Holt S."/>
            <person name="Cochrane G."/>
            <person name="Meng A."/>
            <person name="Brown T."/>
            <person name="Cohen L."/>
        </authorList>
    </citation>
    <scope>NUCLEOTIDE SEQUENCE</scope>
    <source>
        <strain evidence="4">CCMP1452</strain>
    </source>
</reference>
<dbReference type="PANTHER" id="PTHR10281:SF4">
    <property type="entry name" value="NEUFERRICIN"/>
    <property type="match status" value="1"/>
</dbReference>
<dbReference type="SMART" id="SM01117">
    <property type="entry name" value="Cyt-b5"/>
    <property type="match status" value="1"/>
</dbReference>
<dbReference type="PROSITE" id="PS51257">
    <property type="entry name" value="PROKAR_LIPOPROTEIN"/>
    <property type="match status" value="1"/>
</dbReference>
<organism evidence="4">
    <name type="scientific">Eucampia antarctica</name>
    <dbReference type="NCBI Taxonomy" id="49252"/>
    <lineage>
        <taxon>Eukaryota</taxon>
        <taxon>Sar</taxon>
        <taxon>Stramenopiles</taxon>
        <taxon>Ochrophyta</taxon>
        <taxon>Bacillariophyta</taxon>
        <taxon>Mediophyceae</taxon>
        <taxon>Biddulphiophycidae</taxon>
        <taxon>Hemiaulales</taxon>
        <taxon>Hemiaulaceae</taxon>
        <taxon>Eucampia</taxon>
    </lineage>
</organism>
<dbReference type="GO" id="GO:0012505">
    <property type="term" value="C:endomembrane system"/>
    <property type="evidence" value="ECO:0007669"/>
    <property type="project" value="TreeGrafter"/>
</dbReference>
<accession>A0A7S2WHL1</accession>
<feature type="chain" id="PRO_5030532488" description="Cytochrome b5 heme-binding domain-containing protein" evidence="2">
    <location>
        <begin position="27"/>
        <end position="168"/>
    </location>
</feature>
<dbReference type="AlphaFoldDB" id="A0A7S2WHL1"/>